<evidence type="ECO:0000256" key="1">
    <source>
        <dbReference type="ARBA" id="ARBA00007074"/>
    </source>
</evidence>
<dbReference type="Pfam" id="PF00877">
    <property type="entry name" value="NLPC_P60"/>
    <property type="match status" value="1"/>
</dbReference>
<feature type="compositionally biased region" description="Pro residues" evidence="5">
    <location>
        <begin position="167"/>
        <end position="190"/>
    </location>
</feature>
<reference evidence="8 9" key="1">
    <citation type="submission" date="2020-06" db="EMBL/GenBank/DDBJ databases">
        <title>Nonomuraea sp. SMC257, a novel actinomycete isolated from soil.</title>
        <authorList>
            <person name="Chanama M."/>
        </authorList>
    </citation>
    <scope>NUCLEOTIDE SEQUENCE [LARGE SCALE GENOMIC DNA]</scope>
    <source>
        <strain evidence="8 9">SMC257</strain>
    </source>
</reference>
<proteinExistence type="inferred from homology"/>
<keyword evidence="9" id="KW-1185">Reference proteome</keyword>
<keyword evidence="6" id="KW-0732">Signal</keyword>
<comment type="similarity">
    <text evidence="1">Belongs to the peptidase C40 family.</text>
</comment>
<keyword evidence="2" id="KW-0645">Protease</keyword>
<keyword evidence="3" id="KW-0378">Hydrolase</keyword>
<dbReference type="SUPFAM" id="SSF54001">
    <property type="entry name" value="Cysteine proteinases"/>
    <property type="match status" value="1"/>
</dbReference>
<evidence type="ECO:0000256" key="5">
    <source>
        <dbReference type="SAM" id="MobiDB-lite"/>
    </source>
</evidence>
<protein>
    <submittedName>
        <fullName evidence="8">C40 family peptidase</fullName>
    </submittedName>
</protein>
<dbReference type="PANTHER" id="PTHR47359">
    <property type="entry name" value="PEPTIDOGLYCAN DL-ENDOPEPTIDASE CWLO"/>
    <property type="match status" value="1"/>
</dbReference>
<feature type="compositionally biased region" description="Basic and acidic residues" evidence="5">
    <location>
        <begin position="250"/>
        <end position="268"/>
    </location>
</feature>
<organism evidence="8 9">
    <name type="scientific">Nonomuraea montanisoli</name>
    <dbReference type="NCBI Taxonomy" id="2741721"/>
    <lineage>
        <taxon>Bacteria</taxon>
        <taxon>Bacillati</taxon>
        <taxon>Actinomycetota</taxon>
        <taxon>Actinomycetes</taxon>
        <taxon>Streptosporangiales</taxon>
        <taxon>Streptosporangiaceae</taxon>
        <taxon>Nonomuraea</taxon>
    </lineage>
</organism>
<comment type="caution">
    <text evidence="8">The sequence shown here is derived from an EMBL/GenBank/DDBJ whole genome shotgun (WGS) entry which is preliminary data.</text>
</comment>
<feature type="compositionally biased region" description="Basic and acidic residues" evidence="5">
    <location>
        <begin position="228"/>
        <end position="241"/>
    </location>
</feature>
<feature type="chain" id="PRO_5030731722" evidence="6">
    <location>
        <begin position="37"/>
        <end position="403"/>
    </location>
</feature>
<feature type="region of interest" description="Disordered" evidence="5">
    <location>
        <begin position="153"/>
        <end position="269"/>
    </location>
</feature>
<keyword evidence="4" id="KW-0788">Thiol protease</keyword>
<accession>A0A7Y6M538</accession>
<evidence type="ECO:0000256" key="3">
    <source>
        <dbReference type="ARBA" id="ARBA00022801"/>
    </source>
</evidence>
<dbReference type="InterPro" id="IPR000064">
    <property type="entry name" value="NLP_P60_dom"/>
</dbReference>
<dbReference type="Gene3D" id="3.90.1720.10">
    <property type="entry name" value="endopeptidase domain like (from Nostoc punctiforme)"/>
    <property type="match status" value="1"/>
</dbReference>
<dbReference type="InterPro" id="IPR051794">
    <property type="entry name" value="PG_Endopeptidase_C40"/>
</dbReference>
<dbReference type="GO" id="GO:0006508">
    <property type="term" value="P:proteolysis"/>
    <property type="evidence" value="ECO:0007669"/>
    <property type="project" value="UniProtKB-KW"/>
</dbReference>
<evidence type="ECO:0000259" key="7">
    <source>
        <dbReference type="PROSITE" id="PS51935"/>
    </source>
</evidence>
<evidence type="ECO:0000313" key="8">
    <source>
        <dbReference type="EMBL" id="NUW35418.1"/>
    </source>
</evidence>
<dbReference type="AlphaFoldDB" id="A0A7Y6M538"/>
<evidence type="ECO:0000256" key="2">
    <source>
        <dbReference type="ARBA" id="ARBA00022670"/>
    </source>
</evidence>
<dbReference type="GO" id="GO:0008234">
    <property type="term" value="F:cysteine-type peptidase activity"/>
    <property type="evidence" value="ECO:0007669"/>
    <property type="project" value="UniProtKB-KW"/>
</dbReference>
<evidence type="ECO:0000313" key="9">
    <source>
        <dbReference type="Proteomes" id="UP000586042"/>
    </source>
</evidence>
<dbReference type="PANTHER" id="PTHR47359:SF3">
    <property type="entry name" value="NLP_P60 DOMAIN-CONTAINING PROTEIN-RELATED"/>
    <property type="match status" value="1"/>
</dbReference>
<feature type="signal peptide" evidence="6">
    <location>
        <begin position="1"/>
        <end position="36"/>
    </location>
</feature>
<feature type="domain" description="NlpC/P60" evidence="7">
    <location>
        <begin position="267"/>
        <end position="403"/>
    </location>
</feature>
<evidence type="ECO:0000256" key="4">
    <source>
        <dbReference type="ARBA" id="ARBA00022807"/>
    </source>
</evidence>
<sequence length="403" mass="42920">MSPRPVLTPSLLCRASVAIGGSLFAGLTALPGPASATPTTAPCFGTVTLSKTYARLLTDRHLTDPDALSSSRPRHLKGTARPILFAARPGSLAQGEVRLVVTLPPQACEGSPPLTAALDRAGITITHPTPTPPTFPTWWPLWPYRATPSGWRPQPLWRSFQNEAPDNPNPPQHPELPTPQPPALPIPPTYGQPLPDLHPTQELPSTGLPSTTTSQKPRRHAPTPPRPADTHDQETNRDQGAKSEYGGYSEHSDKRDRADKTDRADTRTSGEIAVAAALDQLGTPFSWGGGASTGPTRGVGRGAGTTGFDCSGLTLYAWSKAGVKLGHYTGSQFRQGHRVPVTALRKGDLVFFGGGTGDPTHVGLYLGDGIMIHAPKTGDVVRKTSFLDSSHYRPRYRGAVRPG</sequence>
<name>A0A7Y6M538_9ACTN</name>
<dbReference type="PROSITE" id="PS51935">
    <property type="entry name" value="NLPC_P60"/>
    <property type="match status" value="1"/>
</dbReference>
<dbReference type="Proteomes" id="UP000586042">
    <property type="component" value="Unassembled WGS sequence"/>
</dbReference>
<evidence type="ECO:0000256" key="6">
    <source>
        <dbReference type="SAM" id="SignalP"/>
    </source>
</evidence>
<dbReference type="EMBL" id="JABWGN010000011">
    <property type="protein sequence ID" value="NUW35418.1"/>
    <property type="molecule type" value="Genomic_DNA"/>
</dbReference>
<feature type="compositionally biased region" description="Low complexity" evidence="5">
    <location>
        <begin position="203"/>
        <end position="214"/>
    </location>
</feature>
<gene>
    <name evidence="8" type="ORF">HTZ77_28890</name>
</gene>
<dbReference type="RefSeq" id="WP_175592845.1">
    <property type="nucleotide sequence ID" value="NZ_JABWGN010000011.1"/>
</dbReference>
<dbReference type="InterPro" id="IPR038765">
    <property type="entry name" value="Papain-like_cys_pep_sf"/>
</dbReference>